<evidence type="ECO:0000313" key="1">
    <source>
        <dbReference type="EMBL" id="SBS31199.1"/>
    </source>
</evidence>
<dbReference type="AlphaFoldDB" id="A0A1A8TDF6"/>
<sequence length="155" mass="17493">MNLDTSEKQKLLEPWLSVIGLLTVMWTPIERKIDECVFLLSSSTGNGKKRLSLNRKLDYIKQCLPQAMVCNLDIDEIIQLTKGTAQVRDVCVHGVIDSYGDNKMVIGKVQGISDDFHIEMFTYDQARLFSAGNNLNVLYEIWEKVYTDLSASVGS</sequence>
<dbReference type="STRING" id="1792290.MSP8886_02019"/>
<proteinExistence type="predicted"/>
<dbReference type="Proteomes" id="UP000092544">
    <property type="component" value="Unassembled WGS sequence"/>
</dbReference>
<gene>
    <name evidence="1" type="ORF">MSP8886_02019</name>
</gene>
<evidence type="ECO:0000313" key="2">
    <source>
        <dbReference type="Proteomes" id="UP000092544"/>
    </source>
</evidence>
<accession>A0A1A8TDF6</accession>
<dbReference type="RefSeq" id="WP_067015895.1">
    <property type="nucleotide sequence ID" value="NZ_FLOB01000004.1"/>
</dbReference>
<keyword evidence="2" id="KW-1185">Reference proteome</keyword>
<name>A0A1A8TDF6_9GAMM</name>
<protein>
    <submittedName>
        <fullName evidence="1">Uncharacterized protein</fullName>
    </submittedName>
</protein>
<reference evidence="1 2" key="1">
    <citation type="submission" date="2016-06" db="EMBL/GenBank/DDBJ databases">
        <authorList>
            <person name="Kjaerup R.B."/>
            <person name="Dalgaard T.S."/>
            <person name="Juul-Madsen H.R."/>
        </authorList>
    </citation>
    <scope>NUCLEOTIDE SEQUENCE [LARGE SCALE GENOMIC DNA]</scope>
    <source>
        <strain evidence="1 2">CECT 8886</strain>
    </source>
</reference>
<dbReference type="EMBL" id="FLOB01000004">
    <property type="protein sequence ID" value="SBS31199.1"/>
    <property type="molecule type" value="Genomic_DNA"/>
</dbReference>
<organism evidence="1 2">
    <name type="scientific">Marinomonas spartinae</name>
    <dbReference type="NCBI Taxonomy" id="1792290"/>
    <lineage>
        <taxon>Bacteria</taxon>
        <taxon>Pseudomonadati</taxon>
        <taxon>Pseudomonadota</taxon>
        <taxon>Gammaproteobacteria</taxon>
        <taxon>Oceanospirillales</taxon>
        <taxon>Oceanospirillaceae</taxon>
        <taxon>Marinomonas</taxon>
    </lineage>
</organism>